<accession>A0A7I7Z176</accession>
<dbReference type="InterPro" id="IPR025110">
    <property type="entry name" value="AMP-bd_C"/>
</dbReference>
<dbReference type="InterPro" id="IPR042099">
    <property type="entry name" value="ANL_N_sf"/>
</dbReference>
<dbReference type="GO" id="GO:0031956">
    <property type="term" value="F:medium-chain fatty acid-CoA ligase activity"/>
    <property type="evidence" value="ECO:0007669"/>
    <property type="project" value="TreeGrafter"/>
</dbReference>
<keyword evidence="2" id="KW-0436">Ligase</keyword>
<organism evidence="3 4">
    <name type="scientific">Mycobacterium parmense</name>
    <dbReference type="NCBI Taxonomy" id="185642"/>
    <lineage>
        <taxon>Bacteria</taxon>
        <taxon>Bacillati</taxon>
        <taxon>Actinomycetota</taxon>
        <taxon>Actinomycetes</taxon>
        <taxon>Mycobacteriales</taxon>
        <taxon>Mycobacteriaceae</taxon>
        <taxon>Mycobacterium</taxon>
        <taxon>Mycobacterium simiae complex</taxon>
    </lineage>
</organism>
<dbReference type="InterPro" id="IPR000873">
    <property type="entry name" value="AMP-dep_synth/lig_dom"/>
</dbReference>
<dbReference type="Pfam" id="PF00501">
    <property type="entry name" value="AMP-binding"/>
    <property type="match status" value="1"/>
</dbReference>
<dbReference type="PANTHER" id="PTHR43201">
    <property type="entry name" value="ACYL-COA SYNTHETASE"/>
    <property type="match status" value="1"/>
</dbReference>
<dbReference type="Pfam" id="PF13193">
    <property type="entry name" value="AMP-binding_C"/>
    <property type="match status" value="1"/>
</dbReference>
<proteinExistence type="inferred from homology"/>
<gene>
    <name evidence="3" type="ORF">MPRM_51990</name>
</gene>
<reference evidence="3 4" key="1">
    <citation type="journal article" date="2019" name="Emerg. Microbes Infect.">
        <title>Comprehensive subspecies identification of 175 nontuberculous mycobacteria species based on 7547 genomic profiles.</title>
        <authorList>
            <person name="Matsumoto Y."/>
            <person name="Kinjo T."/>
            <person name="Motooka D."/>
            <person name="Nabeya D."/>
            <person name="Jung N."/>
            <person name="Uechi K."/>
            <person name="Horii T."/>
            <person name="Iida T."/>
            <person name="Fujita J."/>
            <person name="Nakamura S."/>
        </authorList>
    </citation>
    <scope>NUCLEOTIDE SEQUENCE [LARGE SCALE GENOMIC DNA]</scope>
    <source>
        <strain evidence="3 4">JCM 14742</strain>
    </source>
</reference>
<dbReference type="Gene3D" id="3.40.50.12780">
    <property type="entry name" value="N-terminal domain of ligase-like"/>
    <property type="match status" value="1"/>
</dbReference>
<evidence type="ECO:0000256" key="1">
    <source>
        <dbReference type="ARBA" id="ARBA00006432"/>
    </source>
</evidence>
<dbReference type="OrthoDB" id="3673338at2"/>
<dbReference type="InterPro" id="IPR045851">
    <property type="entry name" value="AMP-bd_C_sf"/>
</dbReference>
<evidence type="ECO:0000313" key="4">
    <source>
        <dbReference type="Proteomes" id="UP000467105"/>
    </source>
</evidence>
<dbReference type="SUPFAM" id="SSF56801">
    <property type="entry name" value="Acetyl-CoA synthetase-like"/>
    <property type="match status" value="1"/>
</dbReference>
<comment type="similarity">
    <text evidence="1">Belongs to the ATP-dependent AMP-binding enzyme family.</text>
</comment>
<dbReference type="CDD" id="cd04433">
    <property type="entry name" value="AFD_class_I"/>
    <property type="match status" value="1"/>
</dbReference>
<dbReference type="RefSeq" id="WP_085270031.1">
    <property type="nucleotide sequence ID" value="NZ_AP022614.1"/>
</dbReference>
<evidence type="ECO:0000256" key="2">
    <source>
        <dbReference type="ARBA" id="ARBA00022598"/>
    </source>
</evidence>
<protein>
    <submittedName>
        <fullName evidence="3">AMP-binding protein</fullName>
    </submittedName>
</protein>
<name>A0A7I7Z176_9MYCO</name>
<keyword evidence="4" id="KW-1185">Reference proteome</keyword>
<evidence type="ECO:0000313" key="3">
    <source>
        <dbReference type="EMBL" id="BBZ47918.1"/>
    </source>
</evidence>
<dbReference type="Proteomes" id="UP000467105">
    <property type="component" value="Chromosome"/>
</dbReference>
<dbReference type="Gene3D" id="3.30.300.30">
    <property type="match status" value="1"/>
</dbReference>
<dbReference type="GO" id="GO:0006631">
    <property type="term" value="P:fatty acid metabolic process"/>
    <property type="evidence" value="ECO:0007669"/>
    <property type="project" value="TreeGrafter"/>
</dbReference>
<dbReference type="AlphaFoldDB" id="A0A7I7Z176"/>
<dbReference type="PANTHER" id="PTHR43201:SF5">
    <property type="entry name" value="MEDIUM-CHAIN ACYL-COA LIGASE ACSF2, MITOCHONDRIAL"/>
    <property type="match status" value="1"/>
</dbReference>
<sequence>MGAAQTASDGPAPPGLPGSVPELLLSRRRTQPDAEFLVTDEERLTFAEADAQSRTLADALLASGVGKGSRVGILFPNCAQWLIAWLAAARIGALTVPLSTFAPGAELARLLRHTDIQVLLMGRSIAGHDLVARVADALPGLADGDAAIALPAVPYLRRVHVWPDCDRPWATPWPASFGPVAPLTGPAEQEVGPADELVLVTTSGTTALPKSVVHTHGSLVRHAAILARHRGVTPRDRIYSPMPFFWVGGLTMVVLQALCTGATVLAQDVFDAGATLALLERERATFISCWAQASQAMADHPDFAKRDLSSVRGGTMLQALPPERRPAEPELTPNLLGMTETGGPHTMVEVPDTPLPPARRGSFGIPLPGLVQHRIVDTAGLPLPQGQEGQIHVRGQILMSGIYKQERHEVFTADGWYDTGDRGWFDDAGHLHFTGRASALIKTAGSNVSPAEVESVLDAMPGVLHSFVVALPHPVRGEVVGAAVVPANGVQLSVETIVAHARRNLSTFKIPAVVRLLAEQDLPMLATGKINRAQLARILASPEPGRAR</sequence>
<dbReference type="EMBL" id="AP022614">
    <property type="protein sequence ID" value="BBZ47918.1"/>
    <property type="molecule type" value="Genomic_DNA"/>
</dbReference>